<evidence type="ECO:0000256" key="6">
    <source>
        <dbReference type="ARBA" id="ARBA00023295"/>
    </source>
</evidence>
<dbReference type="InterPro" id="IPR051915">
    <property type="entry name" value="Cellulose_Degrad_GH3"/>
</dbReference>
<sequence length="94" mass="10481">MTWYTDSVPFFLSASVWPPPLTSTRVKTVGRVSAYEAADDGLNMTWAPMVDVSRDPRWGRASEGFGEDTYLTATMGKTMVEAMQGKSRRIVIRS</sequence>
<dbReference type="GO" id="GO:0009251">
    <property type="term" value="P:glucan catabolic process"/>
    <property type="evidence" value="ECO:0007669"/>
    <property type="project" value="TreeGrafter"/>
</dbReference>
<evidence type="ECO:0000256" key="3">
    <source>
        <dbReference type="ARBA" id="ARBA00012744"/>
    </source>
</evidence>
<evidence type="ECO:0000313" key="9">
    <source>
        <dbReference type="Proteomes" id="UP000255106"/>
    </source>
</evidence>
<evidence type="ECO:0000313" key="8">
    <source>
        <dbReference type="EMBL" id="STQ10617.1"/>
    </source>
</evidence>
<dbReference type="PANTHER" id="PTHR30620">
    <property type="entry name" value="PERIPLASMIC BETA-GLUCOSIDASE-RELATED"/>
    <property type="match status" value="1"/>
</dbReference>
<evidence type="ECO:0000256" key="1">
    <source>
        <dbReference type="ARBA" id="ARBA00000448"/>
    </source>
</evidence>
<dbReference type="PANTHER" id="PTHR30620:SF16">
    <property type="entry name" value="LYSOSOMAL BETA GLUCOSIDASE"/>
    <property type="match status" value="1"/>
</dbReference>
<dbReference type="Pfam" id="PF00933">
    <property type="entry name" value="Glyco_hydro_3"/>
    <property type="match status" value="1"/>
</dbReference>
<dbReference type="InterPro" id="IPR017853">
    <property type="entry name" value="GH"/>
</dbReference>
<keyword evidence="6 8" id="KW-0326">Glycosidase</keyword>
<dbReference type="EMBL" id="UGJB01000004">
    <property type="protein sequence ID" value="STQ10617.1"/>
    <property type="molecule type" value="Genomic_DNA"/>
</dbReference>
<comment type="catalytic activity">
    <reaction evidence="1">
        <text>Hydrolysis of terminal, non-reducing beta-D-glucosyl residues with release of beta-D-glucose.</text>
        <dbReference type="EC" id="3.2.1.21"/>
    </reaction>
</comment>
<evidence type="ECO:0000256" key="2">
    <source>
        <dbReference type="ARBA" id="ARBA00005336"/>
    </source>
</evidence>
<gene>
    <name evidence="8" type="primary">bglX_2</name>
    <name evidence="8" type="ORF">NCTC10005_03366</name>
</gene>
<dbReference type="EC" id="3.2.1.21" evidence="3"/>
<organism evidence="8 9">
    <name type="scientific">Enterobacter cloacae</name>
    <dbReference type="NCBI Taxonomy" id="550"/>
    <lineage>
        <taxon>Bacteria</taxon>
        <taxon>Pseudomonadati</taxon>
        <taxon>Pseudomonadota</taxon>
        <taxon>Gammaproteobacteria</taxon>
        <taxon>Enterobacterales</taxon>
        <taxon>Enterobacteriaceae</taxon>
        <taxon>Enterobacter</taxon>
        <taxon>Enterobacter cloacae complex</taxon>
    </lineage>
</organism>
<evidence type="ECO:0000256" key="4">
    <source>
        <dbReference type="ARBA" id="ARBA00022729"/>
    </source>
</evidence>
<evidence type="ECO:0000256" key="5">
    <source>
        <dbReference type="ARBA" id="ARBA00022801"/>
    </source>
</evidence>
<dbReference type="Gene3D" id="3.20.20.300">
    <property type="entry name" value="Glycoside hydrolase, family 3, N-terminal domain"/>
    <property type="match status" value="1"/>
</dbReference>
<proteinExistence type="inferred from homology"/>
<evidence type="ECO:0000259" key="7">
    <source>
        <dbReference type="Pfam" id="PF00933"/>
    </source>
</evidence>
<dbReference type="AlphaFoldDB" id="A0A377LW64"/>
<dbReference type="Proteomes" id="UP000255106">
    <property type="component" value="Unassembled WGS sequence"/>
</dbReference>
<name>A0A377LW64_ENTCL</name>
<reference evidence="8 9" key="1">
    <citation type="submission" date="2018-06" db="EMBL/GenBank/DDBJ databases">
        <authorList>
            <consortium name="Pathogen Informatics"/>
            <person name="Doyle S."/>
        </authorList>
    </citation>
    <scope>NUCLEOTIDE SEQUENCE [LARGE SCALE GENOMIC DNA]</scope>
    <source>
        <strain evidence="8 9">NCTC10005</strain>
    </source>
</reference>
<keyword evidence="5 8" id="KW-0378">Hydrolase</keyword>
<feature type="domain" description="Glycoside hydrolase family 3 N-terminal" evidence="7">
    <location>
        <begin position="24"/>
        <end position="86"/>
    </location>
</feature>
<protein>
    <recommendedName>
        <fullName evidence="3">beta-glucosidase</fullName>
        <ecNumber evidence="3">3.2.1.21</ecNumber>
    </recommendedName>
</protein>
<accession>A0A377LW64</accession>
<dbReference type="GO" id="GO:0008422">
    <property type="term" value="F:beta-glucosidase activity"/>
    <property type="evidence" value="ECO:0007669"/>
    <property type="project" value="UniProtKB-EC"/>
</dbReference>
<dbReference type="InterPro" id="IPR001764">
    <property type="entry name" value="Glyco_hydro_3_N"/>
</dbReference>
<dbReference type="InterPro" id="IPR036962">
    <property type="entry name" value="Glyco_hydro_3_N_sf"/>
</dbReference>
<comment type="similarity">
    <text evidence="2">Belongs to the glycosyl hydrolase 3 family.</text>
</comment>
<dbReference type="SUPFAM" id="SSF51445">
    <property type="entry name" value="(Trans)glycosidases"/>
    <property type="match status" value="1"/>
</dbReference>
<keyword evidence="4" id="KW-0732">Signal</keyword>